<feature type="compositionally biased region" description="Basic and acidic residues" evidence="1">
    <location>
        <begin position="1"/>
        <end position="11"/>
    </location>
</feature>
<dbReference type="EMBL" id="JASCZI010271941">
    <property type="protein sequence ID" value="MED6218029.1"/>
    <property type="molecule type" value="Genomic_DNA"/>
</dbReference>
<evidence type="ECO:0000313" key="3">
    <source>
        <dbReference type="Proteomes" id="UP001341840"/>
    </source>
</evidence>
<dbReference type="Proteomes" id="UP001341840">
    <property type="component" value="Unassembled WGS sequence"/>
</dbReference>
<name>A0ABU6Z665_9FABA</name>
<proteinExistence type="predicted"/>
<protein>
    <submittedName>
        <fullName evidence="2">Uncharacterized protein</fullName>
    </submittedName>
</protein>
<accession>A0ABU6Z665</accession>
<sequence>MSLLLKRERVPPHNGHPMPNEYDDVELSGCGESPDSSQHPRDLGTAGGLVLAWKDTSLISILGSDDFYILFTWFDSKTQRLWKVMAVYLDTNETRREVQFVSQ</sequence>
<evidence type="ECO:0000313" key="2">
    <source>
        <dbReference type="EMBL" id="MED6218029.1"/>
    </source>
</evidence>
<gene>
    <name evidence="2" type="ORF">PIB30_023269</name>
</gene>
<reference evidence="2 3" key="1">
    <citation type="journal article" date="2023" name="Plants (Basel)">
        <title>Bridging the Gap: Combining Genomics and Transcriptomics Approaches to Understand Stylosanthes scabra, an Orphan Legume from the Brazilian Caatinga.</title>
        <authorList>
            <person name="Ferreira-Neto J.R.C."/>
            <person name="da Silva M.D."/>
            <person name="Binneck E."/>
            <person name="de Melo N.F."/>
            <person name="da Silva R.H."/>
            <person name="de Melo A.L.T.M."/>
            <person name="Pandolfi V."/>
            <person name="Bustamante F.O."/>
            <person name="Brasileiro-Vidal A.C."/>
            <person name="Benko-Iseppon A.M."/>
        </authorList>
    </citation>
    <scope>NUCLEOTIDE SEQUENCE [LARGE SCALE GENOMIC DNA]</scope>
    <source>
        <tissue evidence="2">Leaves</tissue>
    </source>
</reference>
<keyword evidence="3" id="KW-1185">Reference proteome</keyword>
<comment type="caution">
    <text evidence="2">The sequence shown here is derived from an EMBL/GenBank/DDBJ whole genome shotgun (WGS) entry which is preliminary data.</text>
</comment>
<evidence type="ECO:0000256" key="1">
    <source>
        <dbReference type="SAM" id="MobiDB-lite"/>
    </source>
</evidence>
<feature type="region of interest" description="Disordered" evidence="1">
    <location>
        <begin position="1"/>
        <end position="42"/>
    </location>
</feature>
<organism evidence="2 3">
    <name type="scientific">Stylosanthes scabra</name>
    <dbReference type="NCBI Taxonomy" id="79078"/>
    <lineage>
        <taxon>Eukaryota</taxon>
        <taxon>Viridiplantae</taxon>
        <taxon>Streptophyta</taxon>
        <taxon>Embryophyta</taxon>
        <taxon>Tracheophyta</taxon>
        <taxon>Spermatophyta</taxon>
        <taxon>Magnoliopsida</taxon>
        <taxon>eudicotyledons</taxon>
        <taxon>Gunneridae</taxon>
        <taxon>Pentapetalae</taxon>
        <taxon>rosids</taxon>
        <taxon>fabids</taxon>
        <taxon>Fabales</taxon>
        <taxon>Fabaceae</taxon>
        <taxon>Papilionoideae</taxon>
        <taxon>50 kb inversion clade</taxon>
        <taxon>dalbergioids sensu lato</taxon>
        <taxon>Dalbergieae</taxon>
        <taxon>Pterocarpus clade</taxon>
        <taxon>Stylosanthes</taxon>
    </lineage>
</organism>